<comment type="caution">
    <text evidence="1">The sequence shown here is derived from an EMBL/GenBank/DDBJ whole genome shotgun (WGS) entry which is preliminary data.</text>
</comment>
<organism evidence="1 2">
    <name type="scientific">Amaricoccus solimangrovi</name>
    <dbReference type="NCBI Taxonomy" id="2589815"/>
    <lineage>
        <taxon>Bacteria</taxon>
        <taxon>Pseudomonadati</taxon>
        <taxon>Pseudomonadota</taxon>
        <taxon>Alphaproteobacteria</taxon>
        <taxon>Rhodobacterales</taxon>
        <taxon>Paracoccaceae</taxon>
        <taxon>Amaricoccus</taxon>
    </lineage>
</organism>
<evidence type="ECO:0000313" key="2">
    <source>
        <dbReference type="Proteomes" id="UP000319255"/>
    </source>
</evidence>
<name>A0A501WRA9_9RHOB</name>
<reference evidence="1 2" key="1">
    <citation type="submission" date="2019-06" db="EMBL/GenBank/DDBJ databases">
        <title>A novel bacterium of genus Amaricoccus, isolated from marine sediment.</title>
        <authorList>
            <person name="Huang H."/>
            <person name="Mo K."/>
            <person name="Hu Y."/>
        </authorList>
    </citation>
    <scope>NUCLEOTIDE SEQUENCE [LARGE SCALE GENOMIC DNA]</scope>
    <source>
        <strain evidence="1 2">HB172011</strain>
    </source>
</reference>
<proteinExistence type="predicted"/>
<dbReference type="AlphaFoldDB" id="A0A501WRA9"/>
<dbReference type="RefSeq" id="WP_140454795.1">
    <property type="nucleotide sequence ID" value="NZ_VFRP01000014.1"/>
</dbReference>
<dbReference type="SUPFAM" id="SSF54909">
    <property type="entry name" value="Dimeric alpha+beta barrel"/>
    <property type="match status" value="1"/>
</dbReference>
<dbReference type="Proteomes" id="UP000319255">
    <property type="component" value="Unassembled WGS sequence"/>
</dbReference>
<gene>
    <name evidence="1" type="ORF">FJM51_14190</name>
</gene>
<evidence type="ECO:0008006" key="3">
    <source>
        <dbReference type="Google" id="ProtNLM"/>
    </source>
</evidence>
<dbReference type="InterPro" id="IPR011008">
    <property type="entry name" value="Dimeric_a/b-barrel"/>
</dbReference>
<accession>A0A501WRA9</accession>
<sequence>MIVRQALFEGAIHPGREADFDAYIARDLLPLWRRFPGAREVRVLRERERDAGMPEVALALSMAFDDMDALRAALDSDVRHESREVTKGLLAMFDGRVRHHVFELAHG</sequence>
<protein>
    <recommendedName>
        <fullName evidence="3">EthD family reductase</fullName>
    </recommendedName>
</protein>
<keyword evidence="2" id="KW-1185">Reference proteome</keyword>
<dbReference type="Gene3D" id="3.30.70.100">
    <property type="match status" value="1"/>
</dbReference>
<dbReference type="OrthoDB" id="7107863at2"/>
<evidence type="ECO:0000313" key="1">
    <source>
        <dbReference type="EMBL" id="TPE49531.1"/>
    </source>
</evidence>
<dbReference type="EMBL" id="VFRP01000014">
    <property type="protein sequence ID" value="TPE49531.1"/>
    <property type="molecule type" value="Genomic_DNA"/>
</dbReference>